<evidence type="ECO:0000256" key="13">
    <source>
        <dbReference type="ARBA" id="ARBA00023170"/>
    </source>
</evidence>
<dbReference type="PANTHER" id="PTHR23220:SF73">
    <property type="entry name" value="INTEGRIN ALPHA-IIB"/>
    <property type="match status" value="1"/>
</dbReference>
<dbReference type="Gene3D" id="1.20.5.930">
    <property type="entry name" value="Bicelle-embedded integrin alpha(iib) transmembrane segment"/>
    <property type="match status" value="1"/>
</dbReference>
<keyword evidence="9 16" id="KW-1133">Transmembrane helix</keyword>
<keyword evidence="12" id="KW-1015">Disulfide bond</keyword>
<dbReference type="InterPro" id="IPR028994">
    <property type="entry name" value="Integrin_alpha_N"/>
</dbReference>
<dbReference type="GO" id="GO:0009897">
    <property type="term" value="C:external side of plasma membrane"/>
    <property type="evidence" value="ECO:0007669"/>
    <property type="project" value="TreeGrafter"/>
</dbReference>
<dbReference type="InterPro" id="IPR032695">
    <property type="entry name" value="Integrin_dom_sf"/>
</dbReference>
<dbReference type="RefSeq" id="XP_030649835.1">
    <property type="nucleotide sequence ID" value="XM_030793975.1"/>
</dbReference>
<dbReference type="InterPro" id="IPR048286">
    <property type="entry name" value="Integrin_alpha_Ig-like_3"/>
</dbReference>
<evidence type="ECO:0000256" key="15">
    <source>
        <dbReference type="PROSITE-ProRule" id="PRU00803"/>
    </source>
</evidence>
<dbReference type="Pfam" id="PF20806">
    <property type="entry name" value="Integrin_A_Ig_3"/>
    <property type="match status" value="1"/>
</dbReference>
<keyword evidence="8 16" id="KW-0130">Cell adhesion</keyword>
<evidence type="ECO:0000256" key="12">
    <source>
        <dbReference type="ARBA" id="ARBA00023157"/>
    </source>
</evidence>
<dbReference type="GO" id="GO:0033627">
    <property type="term" value="P:cell adhesion mediated by integrin"/>
    <property type="evidence" value="ECO:0007669"/>
    <property type="project" value="TreeGrafter"/>
</dbReference>
<dbReference type="SUPFAM" id="SSF69318">
    <property type="entry name" value="Integrin alpha N-terminal domain"/>
    <property type="match status" value="1"/>
</dbReference>
<evidence type="ECO:0000256" key="4">
    <source>
        <dbReference type="ARBA" id="ARBA00022723"/>
    </source>
</evidence>
<organism evidence="21 22">
    <name type="scientific">Chanos chanos</name>
    <name type="common">Milkfish</name>
    <name type="synonym">Mugil chanos</name>
    <dbReference type="NCBI Taxonomy" id="29144"/>
    <lineage>
        <taxon>Eukaryota</taxon>
        <taxon>Metazoa</taxon>
        <taxon>Chordata</taxon>
        <taxon>Craniata</taxon>
        <taxon>Vertebrata</taxon>
        <taxon>Euteleostomi</taxon>
        <taxon>Actinopterygii</taxon>
        <taxon>Neopterygii</taxon>
        <taxon>Teleostei</taxon>
        <taxon>Ostariophysi</taxon>
        <taxon>Gonorynchiformes</taxon>
        <taxon>Chanidae</taxon>
        <taxon>Chanos</taxon>
    </lineage>
</organism>
<dbReference type="InterPro" id="IPR000413">
    <property type="entry name" value="Integrin_alpha"/>
</dbReference>
<reference evidence="22" key="1">
    <citation type="submission" date="2025-08" db="UniProtKB">
        <authorList>
            <consortium name="RefSeq"/>
        </authorList>
    </citation>
    <scope>IDENTIFICATION</scope>
</reference>
<evidence type="ECO:0000259" key="18">
    <source>
        <dbReference type="Pfam" id="PF08441"/>
    </source>
</evidence>
<accession>A0A6J2WZS7</accession>
<dbReference type="GO" id="GO:0001525">
    <property type="term" value="P:angiogenesis"/>
    <property type="evidence" value="ECO:0007669"/>
    <property type="project" value="TreeGrafter"/>
</dbReference>
<evidence type="ECO:0000256" key="11">
    <source>
        <dbReference type="ARBA" id="ARBA00023136"/>
    </source>
</evidence>
<dbReference type="Pfam" id="PF20805">
    <property type="entry name" value="Integrin_A_Ig_2"/>
    <property type="match status" value="1"/>
</dbReference>
<evidence type="ECO:0000256" key="6">
    <source>
        <dbReference type="ARBA" id="ARBA00022737"/>
    </source>
</evidence>
<keyword evidence="21" id="KW-1185">Reference proteome</keyword>
<evidence type="ECO:0000313" key="21">
    <source>
        <dbReference type="Proteomes" id="UP000504632"/>
    </source>
</evidence>
<sequence>MKGHASFSTLFLTLTSLLFPVYSINLDLTNYTELWGPEDSYFGFSVDFIEQRDKTVSIVVGAPRANTPQPGVTAGGSVFLCPWSSSGETCQSLGFDQRGDENFTFANFVLKAHKSKQWFGSSVRVKDHYILACAPLFHWNVYRDGDEAMNTPVGNCQVLNILSGEVANYAPCRALQVEKDYKYYADRRYCEAGFSSDITKDGRVVLGAPGGFFFQGQIITAPIENIIASKQPFSEVRPLRGEMKSNERYDFYDLYLGYSVATGQLTKDNTTDYVVGVPNDRFTAGSVKILDGSSPSLRITKSLYGTQVASYFGHSVAVTDVNNDGRDDILVGAPLFMEQLSSQHLREVGQVHVYLQRDGSTFDAAPNQKLTGTTAYGRFGMALAPLGDLNQDGFNDVAVGSPSSVGDGRVFIFMGESAGLTLQYAQVLESPFRAPGKLAGFGFTLRGGVDIDDNGYPDLAVGAWGVSKVAVYRAQAVVKAKAQLSIQPDFLNPDVKQCALPQTSTHVSCFTIMMCISVSGYRIPEKIVLDTELQLDTMKQIMARRTLLLQTSQPKEQFQLNVTADTGKTCKTMTAYLLTDFKDKLSPIFISVSYKLSKSQAAVLQDQTTAVAQTRIILDCGEDNICIPDLVLSAVSETKVLLVGDESPALLIVQAENRGEGAYETELQIWPPANTHYQGVLSDREGFTRLVCAQRKDNGTIVVVCDLGNPMKTGQKLKAGLLFSVGSLEEVESHVSFYLQMKSKNSQRPDSDVVHLRINVSAEATLEMRGGSSPPECVLPIAKWEPKLHPKTLDEVGPLVEHVYELRNLGPSTVDVRVEVELPTQHNGSNLLYVFANASEEFLTCETTASDIDKYGLMKQDTMNITRDVHHFNKRDTGHLEQPVYRRRETVHVNCSGGEPCLLFSCVATGLQREGRAVVRLMARLWVQTFLERPYENYVLQSTARYEVVSMHSKVQPAILPSGYAQTETSVVWRLADGEREVPFWWFVVSIITGLILLALLSYIFLKMGFFKRSRPPSSGDEDENQGLSGEDG</sequence>
<comment type="similarity">
    <text evidence="2 16">Belongs to the integrin alpha chain family.</text>
</comment>
<dbReference type="GO" id="GO:0046872">
    <property type="term" value="F:metal ion binding"/>
    <property type="evidence" value="ECO:0007669"/>
    <property type="project" value="UniProtKB-KW"/>
</dbReference>
<evidence type="ECO:0000256" key="1">
    <source>
        <dbReference type="ARBA" id="ARBA00004479"/>
    </source>
</evidence>
<dbReference type="GeneID" id="115829811"/>
<dbReference type="Gene3D" id="2.60.40.1510">
    <property type="entry name" value="ntegrin, alpha v. Chain A, domain 3"/>
    <property type="match status" value="1"/>
</dbReference>
<feature type="repeat" description="FG-GAP" evidence="15">
    <location>
        <begin position="365"/>
        <end position="422"/>
    </location>
</feature>
<keyword evidence="14" id="KW-0325">Glycoprotein</keyword>
<dbReference type="CTD" id="3674"/>
<evidence type="ECO:0000256" key="8">
    <source>
        <dbReference type="ARBA" id="ARBA00022889"/>
    </source>
</evidence>
<keyword evidence="7" id="KW-0106">Calcium</keyword>
<dbReference type="OrthoDB" id="5317514at2759"/>
<keyword evidence="10 16" id="KW-0401">Integrin</keyword>
<dbReference type="GO" id="GO:0008305">
    <property type="term" value="C:integrin complex"/>
    <property type="evidence" value="ECO:0007669"/>
    <property type="project" value="InterPro"/>
</dbReference>
<dbReference type="SUPFAM" id="SSF69179">
    <property type="entry name" value="Integrin domains"/>
    <property type="match status" value="3"/>
</dbReference>
<evidence type="ECO:0000259" key="19">
    <source>
        <dbReference type="Pfam" id="PF20805"/>
    </source>
</evidence>
<feature type="signal peptide" evidence="16">
    <location>
        <begin position="1"/>
        <end position="23"/>
    </location>
</feature>
<dbReference type="InterPro" id="IPR048285">
    <property type="entry name" value="Integrin_alpha_Ig-like_2"/>
</dbReference>
<dbReference type="InParanoid" id="A0A6J2WZS7"/>
<dbReference type="PROSITE" id="PS51470">
    <property type="entry name" value="FG_GAP"/>
    <property type="match status" value="4"/>
</dbReference>
<dbReference type="Proteomes" id="UP000504632">
    <property type="component" value="Chromosome 16"/>
</dbReference>
<dbReference type="FunFam" id="2.60.40.1510:FF:000001">
    <property type="entry name" value="Integrin alpha V"/>
    <property type="match status" value="1"/>
</dbReference>
<feature type="domain" description="Integrin alpha third immunoglobulin-like" evidence="20">
    <location>
        <begin position="766"/>
        <end position="973"/>
    </location>
</feature>
<feature type="compositionally biased region" description="Acidic residues" evidence="17">
    <location>
        <begin position="1020"/>
        <end position="1033"/>
    </location>
</feature>
<evidence type="ECO:0000256" key="9">
    <source>
        <dbReference type="ARBA" id="ARBA00022989"/>
    </source>
</evidence>
<dbReference type="InterPro" id="IPR013517">
    <property type="entry name" value="FG-GAP"/>
</dbReference>
<protein>
    <submittedName>
        <fullName evidence="22">Integrin alpha-IIb</fullName>
    </submittedName>
</protein>
<feature type="domain" description="Integrin alpha first immunoglubulin-like" evidence="18">
    <location>
        <begin position="474"/>
        <end position="602"/>
    </location>
</feature>
<feature type="domain" description="Integrin alpha second immunoglobulin-like" evidence="19">
    <location>
        <begin position="620"/>
        <end position="760"/>
    </location>
</feature>
<feature type="region of interest" description="Disordered" evidence="17">
    <location>
        <begin position="1014"/>
        <end position="1033"/>
    </location>
</feature>
<feature type="repeat" description="FG-GAP" evidence="15">
    <location>
        <begin position="297"/>
        <end position="363"/>
    </location>
</feature>
<dbReference type="PRINTS" id="PR01185">
    <property type="entry name" value="INTEGRINA"/>
</dbReference>
<dbReference type="GO" id="GO:0098609">
    <property type="term" value="P:cell-cell adhesion"/>
    <property type="evidence" value="ECO:0007669"/>
    <property type="project" value="TreeGrafter"/>
</dbReference>
<dbReference type="InterPro" id="IPR013519">
    <property type="entry name" value="Int_alpha_beta-p"/>
</dbReference>
<evidence type="ECO:0000256" key="14">
    <source>
        <dbReference type="ARBA" id="ARBA00023180"/>
    </source>
</evidence>
<feature type="repeat" description="FG-GAP" evidence="15">
    <location>
        <begin position="27"/>
        <end position="90"/>
    </location>
</feature>
<evidence type="ECO:0000256" key="2">
    <source>
        <dbReference type="ARBA" id="ARBA00008054"/>
    </source>
</evidence>
<gene>
    <name evidence="22" type="primary">itga2b</name>
</gene>
<feature type="chain" id="PRO_5027153330" evidence="16">
    <location>
        <begin position="24"/>
        <end position="1033"/>
    </location>
</feature>
<dbReference type="InterPro" id="IPR013649">
    <property type="entry name" value="Integrin_alpha_Ig-like_1"/>
</dbReference>
<evidence type="ECO:0000256" key="16">
    <source>
        <dbReference type="RuleBase" id="RU003762"/>
    </source>
</evidence>
<comment type="subcellular location">
    <subcellularLocation>
        <location evidence="1 16">Membrane</location>
        <topology evidence="1 16">Single-pass type I membrane protein</topology>
    </subcellularLocation>
</comment>
<keyword evidence="13 16" id="KW-0675">Receptor</keyword>
<dbReference type="GO" id="GO:0007160">
    <property type="term" value="P:cell-matrix adhesion"/>
    <property type="evidence" value="ECO:0007669"/>
    <property type="project" value="TreeGrafter"/>
</dbReference>
<evidence type="ECO:0000313" key="22">
    <source>
        <dbReference type="RefSeq" id="XP_030649835.1"/>
    </source>
</evidence>
<dbReference type="GO" id="GO:0007229">
    <property type="term" value="P:integrin-mediated signaling pathway"/>
    <property type="evidence" value="ECO:0007669"/>
    <property type="project" value="UniProtKB-KW"/>
</dbReference>
<evidence type="ECO:0000256" key="5">
    <source>
        <dbReference type="ARBA" id="ARBA00022729"/>
    </source>
</evidence>
<evidence type="ECO:0000256" key="3">
    <source>
        <dbReference type="ARBA" id="ARBA00022692"/>
    </source>
</evidence>
<name>A0A6J2WZS7_CHACN</name>
<dbReference type="Gene3D" id="2.60.40.1530">
    <property type="entry name" value="ntegrin, alpha v. Chain A, domain 4"/>
    <property type="match status" value="1"/>
</dbReference>
<dbReference type="GO" id="GO:0005178">
    <property type="term" value="F:integrin binding"/>
    <property type="evidence" value="ECO:0007669"/>
    <property type="project" value="TreeGrafter"/>
</dbReference>
<dbReference type="Pfam" id="PF01839">
    <property type="entry name" value="FG-GAP"/>
    <property type="match status" value="2"/>
</dbReference>
<keyword evidence="5 16" id="KW-0732">Signal</keyword>
<dbReference type="Pfam" id="PF08441">
    <property type="entry name" value="Integrin_A_Ig_1"/>
    <property type="match status" value="1"/>
</dbReference>
<evidence type="ECO:0000259" key="20">
    <source>
        <dbReference type="Pfam" id="PF20806"/>
    </source>
</evidence>
<evidence type="ECO:0000256" key="17">
    <source>
        <dbReference type="SAM" id="MobiDB-lite"/>
    </source>
</evidence>
<keyword evidence="11 16" id="KW-0472">Membrane</keyword>
<dbReference type="SMART" id="SM00191">
    <property type="entry name" value="Int_alpha"/>
    <property type="match status" value="5"/>
</dbReference>
<keyword evidence="6" id="KW-0677">Repeat</keyword>
<evidence type="ECO:0000256" key="7">
    <source>
        <dbReference type="ARBA" id="ARBA00022837"/>
    </source>
</evidence>
<feature type="transmembrane region" description="Helical" evidence="16">
    <location>
        <begin position="984"/>
        <end position="1006"/>
    </location>
</feature>
<proteinExistence type="inferred from homology"/>
<keyword evidence="4" id="KW-0479">Metal-binding</keyword>
<dbReference type="FunFam" id="2.60.40.1460:FF:000001">
    <property type="entry name" value="Integrin, alpha V"/>
    <property type="match status" value="1"/>
</dbReference>
<dbReference type="Gene3D" id="2.130.10.130">
    <property type="entry name" value="Integrin alpha, N-terminal"/>
    <property type="match status" value="1"/>
</dbReference>
<dbReference type="Gene3D" id="2.60.40.1460">
    <property type="entry name" value="Integrin domains. Chain A, domain 2"/>
    <property type="match status" value="1"/>
</dbReference>
<dbReference type="PANTHER" id="PTHR23220">
    <property type="entry name" value="INTEGRIN ALPHA"/>
    <property type="match status" value="1"/>
</dbReference>
<evidence type="ECO:0000256" key="10">
    <source>
        <dbReference type="ARBA" id="ARBA00023037"/>
    </source>
</evidence>
<feature type="repeat" description="FG-GAP" evidence="15">
    <location>
        <begin position="426"/>
        <end position="489"/>
    </location>
</feature>
<keyword evidence="3 16" id="KW-0812">Transmembrane</keyword>
<dbReference type="AlphaFoldDB" id="A0A6J2WZS7"/>